<evidence type="ECO:0000256" key="7">
    <source>
        <dbReference type="ARBA" id="ARBA00022679"/>
    </source>
</evidence>
<feature type="repeat" description="Lumazine-binding" evidence="10">
    <location>
        <begin position="96"/>
        <end position="192"/>
    </location>
</feature>
<dbReference type="InterPro" id="IPR017938">
    <property type="entry name" value="Riboflavin_synthase-like_b-brl"/>
</dbReference>
<evidence type="ECO:0000256" key="5">
    <source>
        <dbReference type="ARBA" id="ARBA00013950"/>
    </source>
</evidence>
<dbReference type="PANTHER" id="PTHR21098:SF12">
    <property type="entry name" value="RIBOFLAVIN SYNTHASE"/>
    <property type="match status" value="1"/>
</dbReference>
<gene>
    <name evidence="12" type="primary">ribE</name>
    <name evidence="12" type="ORF">DDT42_00161</name>
</gene>
<evidence type="ECO:0000256" key="2">
    <source>
        <dbReference type="ARBA" id="ARBA00002803"/>
    </source>
</evidence>
<evidence type="ECO:0000256" key="9">
    <source>
        <dbReference type="NCBIfam" id="TIGR00187"/>
    </source>
</evidence>
<evidence type="ECO:0000256" key="10">
    <source>
        <dbReference type="PROSITE-ProRule" id="PRU00524"/>
    </source>
</evidence>
<feature type="repeat" description="Lumazine-binding" evidence="10">
    <location>
        <begin position="1"/>
        <end position="95"/>
    </location>
</feature>
<dbReference type="GO" id="GO:0009231">
    <property type="term" value="P:riboflavin biosynthetic process"/>
    <property type="evidence" value="ECO:0007669"/>
    <property type="project" value="UniProtKB-KW"/>
</dbReference>
<evidence type="ECO:0000256" key="4">
    <source>
        <dbReference type="ARBA" id="ARBA00012827"/>
    </source>
</evidence>
<evidence type="ECO:0000256" key="6">
    <source>
        <dbReference type="ARBA" id="ARBA00022619"/>
    </source>
</evidence>
<dbReference type="CDD" id="cd00402">
    <property type="entry name" value="Riboflavin_synthase_like"/>
    <property type="match status" value="1"/>
</dbReference>
<dbReference type="Gene3D" id="2.40.30.20">
    <property type="match status" value="2"/>
</dbReference>
<dbReference type="NCBIfam" id="TIGR00187">
    <property type="entry name" value="ribE"/>
    <property type="match status" value="1"/>
</dbReference>
<dbReference type="InterPro" id="IPR023366">
    <property type="entry name" value="ATP_synth_asu-like_sf"/>
</dbReference>
<dbReference type="GO" id="GO:0004746">
    <property type="term" value="F:riboflavin synthase activity"/>
    <property type="evidence" value="ECO:0007669"/>
    <property type="project" value="UniProtKB-UniRule"/>
</dbReference>
<keyword evidence="6" id="KW-0686">Riboflavin biosynthesis</keyword>
<dbReference type="PROSITE" id="PS51177">
    <property type="entry name" value="LUMAZINE_BIND"/>
    <property type="match status" value="2"/>
</dbReference>
<reference evidence="12 13" key="1">
    <citation type="journal article" date="2021" name="bioRxiv">
        <title>Unique metabolic strategies in Hadean analogues reveal hints for primordial physiology.</title>
        <authorList>
            <person name="Nobu M.K."/>
            <person name="Nakai R."/>
            <person name="Tamazawa S."/>
            <person name="Mori H."/>
            <person name="Toyoda A."/>
            <person name="Ijiri A."/>
            <person name="Suzuki S."/>
            <person name="Kurokawa K."/>
            <person name="Kamagata Y."/>
            <person name="Tamaki H."/>
        </authorList>
    </citation>
    <scope>NUCLEOTIDE SEQUENCE [LARGE SCALE GENOMIC DNA]</scope>
    <source>
        <strain evidence="12">BS525</strain>
    </source>
</reference>
<name>A0A9E2F3W0_PSYF1</name>
<organism evidence="12 13">
    <name type="scientific">Psychracetigena formicireducens</name>
    <dbReference type="NCBI Taxonomy" id="2986056"/>
    <lineage>
        <taxon>Bacteria</taxon>
        <taxon>Bacillati</taxon>
        <taxon>Candidatus Lithacetigenota</taxon>
        <taxon>Candidatus Psychracetigena</taxon>
    </lineage>
</organism>
<keyword evidence="7 12" id="KW-0808">Transferase</keyword>
<comment type="pathway">
    <text evidence="3">Cofactor biosynthesis; riboflavin biosynthesis; riboflavin from 2-hydroxy-3-oxobutyl phosphate and 5-amino-6-(D-ribitylamino)uracil: step 2/2.</text>
</comment>
<comment type="catalytic activity">
    <reaction evidence="1">
        <text>2 6,7-dimethyl-8-(1-D-ribityl)lumazine + H(+) = 5-amino-6-(D-ribitylamino)uracil + riboflavin</text>
        <dbReference type="Rhea" id="RHEA:20772"/>
        <dbReference type="ChEBI" id="CHEBI:15378"/>
        <dbReference type="ChEBI" id="CHEBI:15934"/>
        <dbReference type="ChEBI" id="CHEBI:57986"/>
        <dbReference type="ChEBI" id="CHEBI:58201"/>
        <dbReference type="EC" id="2.5.1.9"/>
    </reaction>
</comment>
<keyword evidence="8" id="KW-0677">Repeat</keyword>
<evidence type="ECO:0000313" key="12">
    <source>
        <dbReference type="EMBL" id="MBT9144326.1"/>
    </source>
</evidence>
<dbReference type="PIRSF" id="PIRSF000498">
    <property type="entry name" value="Riboflavin_syn_A"/>
    <property type="match status" value="1"/>
</dbReference>
<evidence type="ECO:0000256" key="8">
    <source>
        <dbReference type="ARBA" id="ARBA00022737"/>
    </source>
</evidence>
<dbReference type="NCBIfam" id="NF006767">
    <property type="entry name" value="PRK09289.1"/>
    <property type="match status" value="1"/>
</dbReference>
<dbReference type="Pfam" id="PF00677">
    <property type="entry name" value="Lum_binding"/>
    <property type="match status" value="2"/>
</dbReference>
<feature type="domain" description="Lumazine-binding" evidence="11">
    <location>
        <begin position="96"/>
        <end position="192"/>
    </location>
</feature>
<evidence type="ECO:0000256" key="3">
    <source>
        <dbReference type="ARBA" id="ARBA00004887"/>
    </source>
</evidence>
<feature type="domain" description="Lumazine-binding" evidence="11">
    <location>
        <begin position="1"/>
        <end position="95"/>
    </location>
</feature>
<dbReference type="SUPFAM" id="SSF63380">
    <property type="entry name" value="Riboflavin synthase domain-like"/>
    <property type="match status" value="2"/>
</dbReference>
<dbReference type="InterPro" id="IPR001783">
    <property type="entry name" value="Lumazine-bd"/>
</dbReference>
<protein>
    <recommendedName>
        <fullName evidence="5 9">Riboflavin synthase</fullName>
        <ecNumber evidence="4 9">2.5.1.9</ecNumber>
    </recommendedName>
</protein>
<sequence>MFTGLIEELAIVKDIRFDNQGSKITITSNISEFLKVGDSVSVNGVCLTIIHCNQNNFTVEVIGETLSKTNLSLLAPNQKVNLERALLLSDRIAGHLVTGHVDEVGVIINKIKIGLAVATEISASENLLSMVVSKGSIAVDGISLTVVEVKELSFSVHLIPHTLENTTLSFKGVGSKVNLESDILAKYVSKMLSLPSVKGNVPKTITEEYLIQSGF</sequence>
<evidence type="ECO:0000259" key="11">
    <source>
        <dbReference type="PROSITE" id="PS51177"/>
    </source>
</evidence>
<comment type="caution">
    <text evidence="12">The sequence shown here is derived from an EMBL/GenBank/DDBJ whole genome shotgun (WGS) entry which is preliminary data.</text>
</comment>
<proteinExistence type="predicted"/>
<dbReference type="AlphaFoldDB" id="A0A9E2F3W0"/>
<dbReference type="EMBL" id="QLTW01000004">
    <property type="protein sequence ID" value="MBT9144326.1"/>
    <property type="molecule type" value="Genomic_DNA"/>
</dbReference>
<dbReference type="EC" id="2.5.1.9" evidence="4 9"/>
<evidence type="ECO:0000256" key="1">
    <source>
        <dbReference type="ARBA" id="ARBA00000968"/>
    </source>
</evidence>
<comment type="function">
    <text evidence="2">Catalyzes the dismutation of two molecules of 6,7-dimethyl-8-ribityllumazine, resulting in the formation of riboflavin and 5-amino-6-(D-ribitylamino)uracil.</text>
</comment>
<dbReference type="FunFam" id="2.40.30.20:FF:000004">
    <property type="entry name" value="Riboflavin synthase, alpha subunit"/>
    <property type="match status" value="1"/>
</dbReference>
<dbReference type="InterPro" id="IPR026017">
    <property type="entry name" value="Lumazine-bd_dom"/>
</dbReference>
<dbReference type="Proteomes" id="UP000811545">
    <property type="component" value="Unassembled WGS sequence"/>
</dbReference>
<accession>A0A9E2F3W0</accession>
<dbReference type="PANTHER" id="PTHR21098">
    <property type="entry name" value="RIBOFLAVIN SYNTHASE ALPHA CHAIN"/>
    <property type="match status" value="1"/>
</dbReference>
<evidence type="ECO:0000313" key="13">
    <source>
        <dbReference type="Proteomes" id="UP000811545"/>
    </source>
</evidence>